<feature type="compositionally biased region" description="Polar residues" evidence="2">
    <location>
        <begin position="407"/>
        <end position="419"/>
    </location>
</feature>
<dbReference type="Proteomes" id="UP001300502">
    <property type="component" value="Unassembled WGS sequence"/>
</dbReference>
<comment type="caution">
    <text evidence="3">The sequence shown here is derived from an EMBL/GenBank/DDBJ whole genome shotgun (WGS) entry which is preliminary data.</text>
</comment>
<accession>A0AAV9INS2</accession>
<name>A0AAV9INS2_9RHOD</name>
<evidence type="ECO:0000256" key="2">
    <source>
        <dbReference type="SAM" id="MobiDB-lite"/>
    </source>
</evidence>
<evidence type="ECO:0000313" key="3">
    <source>
        <dbReference type="EMBL" id="KAK4528913.1"/>
    </source>
</evidence>
<proteinExistence type="predicted"/>
<feature type="coiled-coil region" evidence="1">
    <location>
        <begin position="247"/>
        <end position="333"/>
    </location>
</feature>
<evidence type="ECO:0000256" key="1">
    <source>
        <dbReference type="SAM" id="Coils"/>
    </source>
</evidence>
<dbReference type="AlphaFoldDB" id="A0AAV9INS2"/>
<protein>
    <submittedName>
        <fullName evidence="3">Uncharacterized protein</fullName>
    </submittedName>
</protein>
<organism evidence="3 4">
    <name type="scientific">Galdieria yellowstonensis</name>
    <dbReference type="NCBI Taxonomy" id="3028027"/>
    <lineage>
        <taxon>Eukaryota</taxon>
        <taxon>Rhodophyta</taxon>
        <taxon>Bangiophyceae</taxon>
        <taxon>Galdieriales</taxon>
        <taxon>Galdieriaceae</taxon>
        <taxon>Galdieria</taxon>
    </lineage>
</organism>
<dbReference type="EMBL" id="JANCYU010000071">
    <property type="protein sequence ID" value="KAK4528913.1"/>
    <property type="molecule type" value="Genomic_DNA"/>
</dbReference>
<keyword evidence="4" id="KW-1185">Reference proteome</keyword>
<reference evidence="3 4" key="1">
    <citation type="submission" date="2022-07" db="EMBL/GenBank/DDBJ databases">
        <title>Genome-wide signatures of adaptation to extreme environments.</title>
        <authorList>
            <person name="Cho C.H."/>
            <person name="Yoon H.S."/>
        </authorList>
    </citation>
    <scope>NUCLEOTIDE SEQUENCE [LARGE SCALE GENOMIC DNA]</scope>
    <source>
        <strain evidence="3 4">108.79 E11</strain>
    </source>
</reference>
<feature type="compositionally biased region" description="Polar residues" evidence="2">
    <location>
        <begin position="121"/>
        <end position="132"/>
    </location>
</feature>
<evidence type="ECO:0000313" key="4">
    <source>
        <dbReference type="Proteomes" id="UP001300502"/>
    </source>
</evidence>
<feature type="compositionally biased region" description="Basic and acidic residues" evidence="2">
    <location>
        <begin position="388"/>
        <end position="406"/>
    </location>
</feature>
<feature type="region of interest" description="Disordered" evidence="2">
    <location>
        <begin position="94"/>
        <end position="134"/>
    </location>
</feature>
<sequence>MEQLSEISLDSELMEIQNLRQLLRKTKMQEQQNSQVYSPISSKELFQSEMDTILSEQEPKLIYSEGNDSWKDSKNERMLEEVKKKLHRAKTLLNEMQSDREKSSTLTGRGVREEEEEESLENTTHLQTSNPKLSHVETTAKRSHYEQVGKDSHSNHHRLVHPRKDVIENNHKHSITAEPEYNHSANFQWFQNISSELTNAVHLLKKLYKQRNNSKAICQLESKMDQIWSLLNTQSLQHEDGNNCNWFRAYQELKEEHEEVVQQLQETYDSFRTLQEEHYQLEHQHQDCYVNSQQTEDKIHYLEEQLDKLQVTYLEMQNQRDRYIEMLKKNKEEFLQVENCLDELIQMIHFLSEKVMARSTSRKRGNSNSSFMQRPPPPLMTEEEESSEPTKHIYSSEEYDLREISREPSSLETQQNIAKQKNVKQRNHKDGRIVSIPKASVSRYEQSQSDMTSNVHVPTTSRPVQKYGKKQQQCDNNYNHRGARVKPSKEKIAMKANSKRNNPSKDNIVQLLKDDALHSRELENLEKYLDQTLSTLRNFPTEDTK</sequence>
<feature type="compositionally biased region" description="Polar residues" evidence="2">
    <location>
        <begin position="443"/>
        <end position="463"/>
    </location>
</feature>
<keyword evidence="1" id="KW-0175">Coiled coil</keyword>
<feature type="compositionally biased region" description="Polar residues" evidence="2">
    <location>
        <begin position="470"/>
        <end position="479"/>
    </location>
</feature>
<gene>
    <name evidence="3" type="ORF">GAYE_SCF66G6861</name>
</gene>
<feature type="region of interest" description="Disordered" evidence="2">
    <location>
        <begin position="358"/>
        <end position="507"/>
    </location>
</feature>